<keyword evidence="2" id="KW-0732">Signal</keyword>
<evidence type="ECO:0000313" key="3">
    <source>
        <dbReference type="EMBL" id="MVO86062.1"/>
    </source>
</evidence>
<sequence length="220" mass="23151">MSSTRLRHLFRPARPTSAAVAVLLGAVLLTACGEEHKGAADGVDAPAASAPKRQEAAGTSGTPGTPGTSRGGSPPERTAPATSGPYVEPGAGDGAPHYRENNAHRFPGRMSAASEKAADAQRERVERVLKRLWEKGTWDPGPVRAALRAELGADAEEKLVVQSMYARWEGDRNVTPEGAMIGLRVRDDACVTAFVQKTNYGAKTDGPFPETGCMEPPVGH</sequence>
<reference evidence="3 4" key="1">
    <citation type="submission" date="2019-11" db="EMBL/GenBank/DDBJ databases">
        <title>Streptomyces typhae sp. nov., a novel endophytic actinomycete isolated from the root of cattail pollen (Typha angustifolia L.).</title>
        <authorList>
            <person name="Peng C."/>
        </authorList>
    </citation>
    <scope>NUCLEOTIDE SEQUENCE [LARGE SCALE GENOMIC DNA]</scope>
    <source>
        <strain evidence="4">p1417</strain>
    </source>
</reference>
<dbReference type="RefSeq" id="WP_157165947.1">
    <property type="nucleotide sequence ID" value="NZ_WPNZ01000007.1"/>
</dbReference>
<dbReference type="Proteomes" id="UP000483802">
    <property type="component" value="Unassembled WGS sequence"/>
</dbReference>
<protein>
    <recommendedName>
        <fullName evidence="5">Lipoprotein</fullName>
    </recommendedName>
</protein>
<feature type="compositionally biased region" description="Low complexity" evidence="1">
    <location>
        <begin position="41"/>
        <end position="51"/>
    </location>
</feature>
<accession>A0A6L6WUV6</accession>
<feature type="region of interest" description="Disordered" evidence="1">
    <location>
        <begin position="41"/>
        <end position="103"/>
    </location>
</feature>
<feature type="chain" id="PRO_5038370512" description="Lipoprotein" evidence="2">
    <location>
        <begin position="32"/>
        <end position="220"/>
    </location>
</feature>
<feature type="signal peptide" evidence="2">
    <location>
        <begin position="1"/>
        <end position="31"/>
    </location>
</feature>
<organism evidence="3 4">
    <name type="scientific">Streptomyces typhae</name>
    <dbReference type="NCBI Taxonomy" id="2681492"/>
    <lineage>
        <taxon>Bacteria</taxon>
        <taxon>Bacillati</taxon>
        <taxon>Actinomycetota</taxon>
        <taxon>Actinomycetes</taxon>
        <taxon>Kitasatosporales</taxon>
        <taxon>Streptomycetaceae</taxon>
        <taxon>Streptomyces</taxon>
    </lineage>
</organism>
<evidence type="ECO:0000256" key="1">
    <source>
        <dbReference type="SAM" id="MobiDB-lite"/>
    </source>
</evidence>
<evidence type="ECO:0000256" key="2">
    <source>
        <dbReference type="SAM" id="SignalP"/>
    </source>
</evidence>
<gene>
    <name evidence="3" type="ORF">GPA10_15200</name>
</gene>
<name>A0A6L6WUV6_9ACTN</name>
<dbReference type="PROSITE" id="PS51257">
    <property type="entry name" value="PROKAR_LIPOPROTEIN"/>
    <property type="match status" value="1"/>
</dbReference>
<proteinExistence type="predicted"/>
<dbReference type="AlphaFoldDB" id="A0A6L6WUV6"/>
<evidence type="ECO:0008006" key="5">
    <source>
        <dbReference type="Google" id="ProtNLM"/>
    </source>
</evidence>
<comment type="caution">
    <text evidence="3">The sequence shown here is derived from an EMBL/GenBank/DDBJ whole genome shotgun (WGS) entry which is preliminary data.</text>
</comment>
<keyword evidence="4" id="KW-1185">Reference proteome</keyword>
<feature type="compositionally biased region" description="Low complexity" evidence="1">
    <location>
        <begin position="58"/>
        <end position="75"/>
    </location>
</feature>
<evidence type="ECO:0000313" key="4">
    <source>
        <dbReference type="Proteomes" id="UP000483802"/>
    </source>
</evidence>
<dbReference type="EMBL" id="WPNZ01000007">
    <property type="protein sequence ID" value="MVO86062.1"/>
    <property type="molecule type" value="Genomic_DNA"/>
</dbReference>